<dbReference type="PANTHER" id="PTHR13620">
    <property type="entry name" value="3-5 EXONUCLEASE"/>
    <property type="match status" value="1"/>
</dbReference>
<dbReference type="GO" id="GO:0005737">
    <property type="term" value="C:cytoplasm"/>
    <property type="evidence" value="ECO:0007669"/>
    <property type="project" value="TreeGrafter"/>
</dbReference>
<evidence type="ECO:0000313" key="4">
    <source>
        <dbReference type="Proteomes" id="UP000324897"/>
    </source>
</evidence>
<dbReference type="AlphaFoldDB" id="A0A5J9VWD2"/>
<comment type="caution">
    <text evidence="3">The sequence shown here is derived from an EMBL/GenBank/DDBJ whole genome shotgun (WGS) entry which is preliminary data.</text>
</comment>
<organism evidence="3 4">
    <name type="scientific">Eragrostis curvula</name>
    <name type="common">weeping love grass</name>
    <dbReference type="NCBI Taxonomy" id="38414"/>
    <lineage>
        <taxon>Eukaryota</taxon>
        <taxon>Viridiplantae</taxon>
        <taxon>Streptophyta</taxon>
        <taxon>Embryophyta</taxon>
        <taxon>Tracheophyta</taxon>
        <taxon>Spermatophyta</taxon>
        <taxon>Magnoliopsida</taxon>
        <taxon>Liliopsida</taxon>
        <taxon>Poales</taxon>
        <taxon>Poaceae</taxon>
        <taxon>PACMAD clade</taxon>
        <taxon>Chloridoideae</taxon>
        <taxon>Eragrostideae</taxon>
        <taxon>Eragrostidinae</taxon>
        <taxon>Eragrostis</taxon>
    </lineage>
</organism>
<protein>
    <recommendedName>
        <fullName evidence="5">3'-5' exonuclease domain-containing protein</fullName>
    </recommendedName>
</protein>
<dbReference type="EMBL" id="RWGY01000007">
    <property type="protein sequence ID" value="TVU40248.1"/>
    <property type="molecule type" value="Genomic_DNA"/>
</dbReference>
<proteinExistence type="predicted"/>
<dbReference type="Gene3D" id="3.30.420.10">
    <property type="entry name" value="Ribonuclease H-like superfamily/Ribonuclease H"/>
    <property type="match status" value="1"/>
</dbReference>
<keyword evidence="1" id="KW-0540">Nuclease</keyword>
<reference evidence="3 4" key="1">
    <citation type="journal article" date="2019" name="Sci. Rep.">
        <title>A high-quality genome of Eragrostis curvula grass provides insights into Poaceae evolution and supports new strategies to enhance forage quality.</title>
        <authorList>
            <person name="Carballo J."/>
            <person name="Santos B.A.C.M."/>
            <person name="Zappacosta D."/>
            <person name="Garbus I."/>
            <person name="Selva J.P."/>
            <person name="Gallo C.A."/>
            <person name="Diaz A."/>
            <person name="Albertini E."/>
            <person name="Caccamo M."/>
            <person name="Echenique V."/>
        </authorList>
    </citation>
    <scope>NUCLEOTIDE SEQUENCE [LARGE SCALE GENOMIC DNA]</scope>
    <source>
        <strain evidence="4">cv. Victoria</strain>
        <tissue evidence="3">Leaf</tissue>
    </source>
</reference>
<dbReference type="Gramene" id="TVU40248">
    <property type="protein sequence ID" value="TVU40248"/>
    <property type="gene ID" value="EJB05_13701"/>
</dbReference>
<evidence type="ECO:0008006" key="5">
    <source>
        <dbReference type="Google" id="ProtNLM"/>
    </source>
</evidence>
<dbReference type="InterPro" id="IPR036397">
    <property type="entry name" value="RNaseH_sf"/>
</dbReference>
<accession>A0A5J9VWD2</accession>
<dbReference type="SUPFAM" id="SSF53098">
    <property type="entry name" value="Ribonuclease H-like"/>
    <property type="match status" value="1"/>
</dbReference>
<keyword evidence="2" id="KW-0378">Hydrolase</keyword>
<dbReference type="OrthoDB" id="756480at2759"/>
<dbReference type="GO" id="GO:0005634">
    <property type="term" value="C:nucleus"/>
    <property type="evidence" value="ECO:0007669"/>
    <property type="project" value="TreeGrafter"/>
</dbReference>
<dbReference type="InterPro" id="IPR051132">
    <property type="entry name" value="3-5_Exonuclease_domain"/>
</dbReference>
<sequence length="312" mass="34710">MVARRNPTVPTRTVRVAGVPVRTTVTARPGVARRWVYTSKWRLLDAAVPRRRAPGADERPGTLQLCVGNRCLVFQIAQANGGRGVRVPMILRRFLADRRFTFAGRNVAADCRKLLDHHGLAVASTTELRRASGMGNASMEEMAAAHLGLRGGGLAKSRKVSVSRWDAPRLSNEQVRYACVDAYLSRRLGVHLGRRRRDEEEDSSEASSVHGVIRGDYGGREVFMLGLGAHPGHRDVREEDFDDDVDDEQYEEIDGPDYDSFPQHEDRMVGAIFGYNEHWDGCSCHACCPDDVEELEQDTLPSSFPSIIRVLA</sequence>
<dbReference type="PANTHER" id="PTHR13620:SF59">
    <property type="entry name" value="POLYNUCLEOTIDYL TRANSFERASE, RIBONUCLEASE H-LIKE SUPERFAMILY PROTEIN"/>
    <property type="match status" value="1"/>
</dbReference>
<evidence type="ECO:0000313" key="3">
    <source>
        <dbReference type="EMBL" id="TVU40248.1"/>
    </source>
</evidence>
<gene>
    <name evidence="3" type="ORF">EJB05_13701</name>
</gene>
<name>A0A5J9VWD2_9POAL</name>
<evidence type="ECO:0000256" key="2">
    <source>
        <dbReference type="ARBA" id="ARBA00022801"/>
    </source>
</evidence>
<feature type="non-terminal residue" evidence="3">
    <location>
        <position position="1"/>
    </location>
</feature>
<dbReference type="Proteomes" id="UP000324897">
    <property type="component" value="Chromosome 4"/>
</dbReference>
<dbReference type="CDD" id="cd06141">
    <property type="entry name" value="WRN_exo"/>
    <property type="match status" value="1"/>
</dbReference>
<dbReference type="GO" id="GO:0003676">
    <property type="term" value="F:nucleic acid binding"/>
    <property type="evidence" value="ECO:0007669"/>
    <property type="project" value="InterPro"/>
</dbReference>
<keyword evidence="4" id="KW-1185">Reference proteome</keyword>
<dbReference type="InterPro" id="IPR012337">
    <property type="entry name" value="RNaseH-like_sf"/>
</dbReference>
<dbReference type="GO" id="GO:0008408">
    <property type="term" value="F:3'-5' exonuclease activity"/>
    <property type="evidence" value="ECO:0007669"/>
    <property type="project" value="TreeGrafter"/>
</dbReference>
<evidence type="ECO:0000256" key="1">
    <source>
        <dbReference type="ARBA" id="ARBA00022722"/>
    </source>
</evidence>